<feature type="region of interest" description="Disordered" evidence="2">
    <location>
        <begin position="1"/>
        <end position="40"/>
    </location>
</feature>
<dbReference type="Pfam" id="PF25597">
    <property type="entry name" value="SH3_retrovirus"/>
    <property type="match status" value="1"/>
</dbReference>
<feature type="compositionally biased region" description="Polar residues" evidence="2">
    <location>
        <begin position="1"/>
        <end position="27"/>
    </location>
</feature>
<dbReference type="PANTHER" id="PTHR42648:SF18">
    <property type="entry name" value="RETROTRANSPOSON, UNCLASSIFIED-LIKE PROTEIN"/>
    <property type="match status" value="1"/>
</dbReference>
<dbReference type="GO" id="GO:0006508">
    <property type="term" value="P:proteolysis"/>
    <property type="evidence" value="ECO:0007669"/>
    <property type="project" value="UniProtKB-KW"/>
</dbReference>
<reference evidence="4" key="1">
    <citation type="journal article" date="2019" name="Sci. Rep.">
        <title>Draft genome of Tanacetum cinerariifolium, the natural source of mosquito coil.</title>
        <authorList>
            <person name="Yamashiro T."/>
            <person name="Shiraishi A."/>
            <person name="Satake H."/>
            <person name="Nakayama K."/>
        </authorList>
    </citation>
    <scope>NUCLEOTIDE SEQUENCE</scope>
</reference>
<sequence>VIPTTSVSRPQLKSNPQGDRVLRNSSQGKKHEVEDQRRSVKLSKNKTSVTACNDSLNATTLNVNFVCATCDKCVLHDKHDMCALNSVAKPIKRTFTPSGYKWKPKSRQENVNPNLVEIVLFIVESGCSKHMTGNLKLLINFVEKFLGTIKFWNDQITHILGYGDLVQGAVTIKRVYYVEGLNHNLLFVGQFCDADLEVAFRKSTCFIRDLKGNDLLTGSRGTNLYSITLQDTNSPNPICLMAKATSSQAWLWHRRLSHLNFDTINLLSKNDIVVGLPKLKFVKDHLCSSCELGKAKRKGLQAQVRVVRTDKGTEFLNQTLYAYFAAEGIHHQTSVARTPKQNGIVERQNRTLVEAARIMLSAAKVPLFFWAEAIATACFTQNRSLVIPRHEKTPYHIINDRKPSVKFFHIFGSICYIVRDGENLDRMKEKGNECIFVGYSNQSRAYRVFNKRTRVIMESIHVNFDELPQMASDQLSFDPAPECPTMALNHDCLSPAIQRHENVPQADRTVTTSKELDLLFSLMFDELLNRSSKIVSKSSTVSAADAPNQHQHHTTPLNNHTTPAPTCQVPTLAPTVISSENINQAETYAENDQVADDEFINIISTPIQDQGETSSRHVDSSNMHTFYQRYPSEHRWTKDHPLEQVIRNPSQSVRTRRQLESDAEMYMFTLTVSQTEPKNIKEAMAESAWIESMQEELHRFDRLDVWELIDRPLYTNVINLKWLWKSKRDEENTLRMLHTSLSPFIRWT</sequence>
<gene>
    <name evidence="4" type="ORF">Tci_616264</name>
</gene>
<feature type="compositionally biased region" description="Basic and acidic residues" evidence="2">
    <location>
        <begin position="29"/>
        <end position="38"/>
    </location>
</feature>
<feature type="domain" description="Integrase catalytic" evidence="3">
    <location>
        <begin position="305"/>
        <end position="402"/>
    </location>
</feature>
<protein>
    <submittedName>
        <fullName evidence="4">Integrase, catalytic region, zinc finger, CCHC-type, peptidase aspartic, catalytic</fullName>
    </submittedName>
</protein>
<accession>A0A699JNH6</accession>
<dbReference type="EMBL" id="BKCJ010424895">
    <property type="protein sequence ID" value="GFA44292.1"/>
    <property type="molecule type" value="Genomic_DNA"/>
</dbReference>
<name>A0A699JNH6_TANCI</name>
<evidence type="ECO:0000313" key="4">
    <source>
        <dbReference type="EMBL" id="GFA44292.1"/>
    </source>
</evidence>
<feature type="non-terminal residue" evidence="4">
    <location>
        <position position="1"/>
    </location>
</feature>
<organism evidence="4">
    <name type="scientific">Tanacetum cinerariifolium</name>
    <name type="common">Dalmatian daisy</name>
    <name type="synonym">Chrysanthemum cinerariifolium</name>
    <dbReference type="NCBI Taxonomy" id="118510"/>
    <lineage>
        <taxon>Eukaryota</taxon>
        <taxon>Viridiplantae</taxon>
        <taxon>Streptophyta</taxon>
        <taxon>Embryophyta</taxon>
        <taxon>Tracheophyta</taxon>
        <taxon>Spermatophyta</taxon>
        <taxon>Magnoliopsida</taxon>
        <taxon>eudicotyledons</taxon>
        <taxon>Gunneridae</taxon>
        <taxon>Pentapetalae</taxon>
        <taxon>asterids</taxon>
        <taxon>campanulids</taxon>
        <taxon>Asterales</taxon>
        <taxon>Asteraceae</taxon>
        <taxon>Asteroideae</taxon>
        <taxon>Anthemideae</taxon>
        <taxon>Anthemidinae</taxon>
        <taxon>Tanacetum</taxon>
    </lineage>
</organism>
<dbReference type="PANTHER" id="PTHR42648">
    <property type="entry name" value="TRANSPOSASE, PUTATIVE-RELATED"/>
    <property type="match status" value="1"/>
</dbReference>
<dbReference type="GO" id="GO:0003676">
    <property type="term" value="F:nucleic acid binding"/>
    <property type="evidence" value="ECO:0007669"/>
    <property type="project" value="InterPro"/>
</dbReference>
<feature type="region of interest" description="Disordered" evidence="2">
    <location>
        <begin position="539"/>
        <end position="564"/>
    </location>
</feature>
<proteinExistence type="predicted"/>
<dbReference type="InterPro" id="IPR039537">
    <property type="entry name" value="Retrotran_Ty1/copia-like"/>
</dbReference>
<dbReference type="SUPFAM" id="SSF53098">
    <property type="entry name" value="Ribonuclease H-like"/>
    <property type="match status" value="1"/>
</dbReference>
<evidence type="ECO:0000256" key="1">
    <source>
        <dbReference type="ARBA" id="ARBA00022670"/>
    </source>
</evidence>
<dbReference type="GO" id="GO:0015074">
    <property type="term" value="P:DNA integration"/>
    <property type="evidence" value="ECO:0007669"/>
    <property type="project" value="InterPro"/>
</dbReference>
<evidence type="ECO:0000256" key="2">
    <source>
        <dbReference type="SAM" id="MobiDB-lite"/>
    </source>
</evidence>
<dbReference type="InterPro" id="IPR012337">
    <property type="entry name" value="RNaseH-like_sf"/>
</dbReference>
<dbReference type="Pfam" id="PF13976">
    <property type="entry name" value="gag_pre-integrs"/>
    <property type="match status" value="1"/>
</dbReference>
<comment type="caution">
    <text evidence="4">The sequence shown here is derived from an EMBL/GenBank/DDBJ whole genome shotgun (WGS) entry which is preliminary data.</text>
</comment>
<dbReference type="Pfam" id="PF22936">
    <property type="entry name" value="Pol_BBD"/>
    <property type="match status" value="1"/>
</dbReference>
<dbReference type="InterPro" id="IPR057670">
    <property type="entry name" value="SH3_retrovirus"/>
</dbReference>
<keyword evidence="1" id="KW-0378">Hydrolase</keyword>
<dbReference type="InterPro" id="IPR036397">
    <property type="entry name" value="RNaseH_sf"/>
</dbReference>
<evidence type="ECO:0000259" key="3">
    <source>
        <dbReference type="PROSITE" id="PS50994"/>
    </source>
</evidence>
<dbReference type="Gene3D" id="3.30.420.10">
    <property type="entry name" value="Ribonuclease H-like superfamily/Ribonuclease H"/>
    <property type="match status" value="1"/>
</dbReference>
<feature type="compositionally biased region" description="Low complexity" evidence="2">
    <location>
        <begin position="554"/>
        <end position="564"/>
    </location>
</feature>
<dbReference type="GO" id="GO:0008233">
    <property type="term" value="F:peptidase activity"/>
    <property type="evidence" value="ECO:0007669"/>
    <property type="project" value="UniProtKB-KW"/>
</dbReference>
<dbReference type="InterPro" id="IPR025724">
    <property type="entry name" value="GAG-pre-integrase_dom"/>
</dbReference>
<dbReference type="InterPro" id="IPR054722">
    <property type="entry name" value="PolX-like_BBD"/>
</dbReference>
<dbReference type="InterPro" id="IPR001584">
    <property type="entry name" value="Integrase_cat-core"/>
</dbReference>
<dbReference type="AlphaFoldDB" id="A0A699JNH6"/>
<keyword evidence="1" id="KW-0645">Protease</keyword>
<dbReference type="PROSITE" id="PS50994">
    <property type="entry name" value="INTEGRASE"/>
    <property type="match status" value="1"/>
</dbReference>